<keyword evidence="2" id="KW-1185">Reference proteome</keyword>
<accession>A0A1J4JDC0</accession>
<dbReference type="VEuPathDB" id="TrichDB:TRFO_10594"/>
<proteinExistence type="predicted"/>
<evidence type="ECO:0000313" key="2">
    <source>
        <dbReference type="Proteomes" id="UP000179807"/>
    </source>
</evidence>
<dbReference type="SUPFAM" id="SSF48371">
    <property type="entry name" value="ARM repeat"/>
    <property type="match status" value="1"/>
</dbReference>
<dbReference type="AlphaFoldDB" id="A0A1J4JDC0"/>
<dbReference type="GeneID" id="94830254"/>
<reference evidence="1" key="1">
    <citation type="submission" date="2016-10" db="EMBL/GenBank/DDBJ databases">
        <authorList>
            <person name="Benchimol M."/>
            <person name="Almeida L.G."/>
            <person name="Vasconcelos A.T."/>
            <person name="Perreira-Neves A."/>
            <person name="Rosa I.A."/>
            <person name="Tasca T."/>
            <person name="Bogo M.R."/>
            <person name="de Souza W."/>
        </authorList>
    </citation>
    <scope>NUCLEOTIDE SEQUENCE [LARGE SCALE GENOMIC DNA]</scope>
    <source>
        <strain evidence="1">K</strain>
    </source>
</reference>
<name>A0A1J4JDC0_9EUKA</name>
<dbReference type="RefSeq" id="XP_068348566.1">
    <property type="nucleotide sequence ID" value="XM_068495550.1"/>
</dbReference>
<comment type="caution">
    <text evidence="1">The sequence shown here is derived from an EMBL/GenBank/DDBJ whole genome shotgun (WGS) entry which is preliminary data.</text>
</comment>
<sequence>MEYKNDIFVNEAKHSFYNDVLNIIPDELSTSEERQNYHRDFISYVTLFFSSMKGEIITIDKFNTLLKFICQYDSIPLFFDDTIFFIFTKYQMIYRFFSILSNVSQHLTEIELENINLIFRLFLTISNVQIFSNSIQECGFIQMFLTFFEHFTFDCQKNGIIIADNIVNNGGNDSVTNLFQDRSLFEKIFSYFASLPIEFSKLLASIIKKTNNLNGDIIKSMNTILIHNISNESHQYLIENASQSFLILLKNYKFLLREYIFNSENRQCLKIMYNFGDGLSKGNVIQIYIILIKNSNVKVASTIVRSIMPTTSVFMNDLMKFPDQRKEILQLFIAIAKKSSDLLDLLYDSSLINTIFIIQDELTSECLEITFELLAFIIEKDFKEQTQMVKILLKMLDNDNHNFQAQVLNAIFHLFDNMSRRQQIDKAIEEFKENEGFDILLELAPEHEQAQVILRNFNCTNSID</sequence>
<gene>
    <name evidence="1" type="ORF">TRFO_10594</name>
</gene>
<dbReference type="EMBL" id="MLAK01001248">
    <property type="protein sequence ID" value="OHS95429.1"/>
    <property type="molecule type" value="Genomic_DNA"/>
</dbReference>
<dbReference type="Proteomes" id="UP000179807">
    <property type="component" value="Unassembled WGS sequence"/>
</dbReference>
<organism evidence="1 2">
    <name type="scientific">Tritrichomonas foetus</name>
    <dbReference type="NCBI Taxonomy" id="1144522"/>
    <lineage>
        <taxon>Eukaryota</taxon>
        <taxon>Metamonada</taxon>
        <taxon>Parabasalia</taxon>
        <taxon>Tritrichomonadida</taxon>
        <taxon>Tritrichomonadidae</taxon>
        <taxon>Tritrichomonas</taxon>
    </lineage>
</organism>
<evidence type="ECO:0000313" key="1">
    <source>
        <dbReference type="EMBL" id="OHS95429.1"/>
    </source>
</evidence>
<dbReference type="InterPro" id="IPR016024">
    <property type="entry name" value="ARM-type_fold"/>
</dbReference>
<protein>
    <submittedName>
        <fullName evidence="1">Uncharacterized protein</fullName>
    </submittedName>
</protein>